<evidence type="ECO:0000256" key="3">
    <source>
        <dbReference type="ARBA" id="ARBA00022692"/>
    </source>
</evidence>
<keyword evidence="2" id="KW-1003">Cell membrane</keyword>
<feature type="transmembrane region" description="Helical" evidence="6">
    <location>
        <begin position="36"/>
        <end position="54"/>
    </location>
</feature>
<dbReference type="GO" id="GO:0005886">
    <property type="term" value="C:plasma membrane"/>
    <property type="evidence" value="ECO:0007669"/>
    <property type="project" value="UniProtKB-SubCell"/>
</dbReference>
<feature type="transmembrane region" description="Helical" evidence="6">
    <location>
        <begin position="60"/>
        <end position="85"/>
    </location>
</feature>
<reference evidence="7" key="1">
    <citation type="journal article" date="2014" name="Front. Microbiol.">
        <title>High frequency of phylogenetically diverse reductive dehalogenase-homologous genes in deep subseafloor sedimentary metagenomes.</title>
        <authorList>
            <person name="Kawai M."/>
            <person name="Futagami T."/>
            <person name="Toyoda A."/>
            <person name="Takaki Y."/>
            <person name="Nishi S."/>
            <person name="Hori S."/>
            <person name="Arai W."/>
            <person name="Tsubouchi T."/>
            <person name="Morono Y."/>
            <person name="Uchiyama I."/>
            <person name="Ito T."/>
            <person name="Fujiyama A."/>
            <person name="Inagaki F."/>
            <person name="Takami H."/>
        </authorList>
    </citation>
    <scope>NUCLEOTIDE SEQUENCE</scope>
    <source>
        <strain evidence="7">Expedition CK06-06</strain>
    </source>
</reference>
<dbReference type="InterPro" id="IPR036259">
    <property type="entry name" value="MFS_trans_sf"/>
</dbReference>
<name>X0YNC7_9ZZZZ</name>
<dbReference type="PANTHER" id="PTHR23513:SF6">
    <property type="entry name" value="MAJOR FACILITATOR SUPERFAMILY ASSOCIATED DOMAIN-CONTAINING PROTEIN"/>
    <property type="match status" value="1"/>
</dbReference>
<keyword evidence="5 6" id="KW-0472">Membrane</keyword>
<evidence type="ECO:0000313" key="7">
    <source>
        <dbReference type="EMBL" id="GAG57789.1"/>
    </source>
</evidence>
<dbReference type="EMBL" id="BART01008764">
    <property type="protein sequence ID" value="GAG57789.1"/>
    <property type="molecule type" value="Genomic_DNA"/>
</dbReference>
<dbReference type="SUPFAM" id="SSF103473">
    <property type="entry name" value="MFS general substrate transporter"/>
    <property type="match status" value="1"/>
</dbReference>
<evidence type="ECO:0000256" key="1">
    <source>
        <dbReference type="ARBA" id="ARBA00004651"/>
    </source>
</evidence>
<evidence type="ECO:0000256" key="6">
    <source>
        <dbReference type="SAM" id="Phobius"/>
    </source>
</evidence>
<keyword evidence="4 6" id="KW-1133">Transmembrane helix</keyword>
<evidence type="ECO:0000256" key="5">
    <source>
        <dbReference type="ARBA" id="ARBA00023136"/>
    </source>
</evidence>
<feature type="non-terminal residue" evidence="7">
    <location>
        <position position="90"/>
    </location>
</feature>
<dbReference type="PANTHER" id="PTHR23513">
    <property type="entry name" value="INTEGRAL MEMBRANE EFFLUX PROTEIN-RELATED"/>
    <property type="match status" value="1"/>
</dbReference>
<comment type="caution">
    <text evidence="7">The sequence shown here is derived from an EMBL/GenBank/DDBJ whole genome shotgun (WGS) entry which is preliminary data.</text>
</comment>
<evidence type="ECO:0000256" key="4">
    <source>
        <dbReference type="ARBA" id="ARBA00022989"/>
    </source>
</evidence>
<accession>X0YNC7</accession>
<comment type="subcellular location">
    <subcellularLocation>
        <location evidence="1">Cell membrane</location>
        <topology evidence="1">Multi-pass membrane protein</topology>
    </subcellularLocation>
</comment>
<protein>
    <recommendedName>
        <fullName evidence="8">Major facilitator superfamily (MFS) profile domain-containing protein</fullName>
    </recommendedName>
</protein>
<sequence length="90" mass="9868">MTEVVTVESTEEQAEVKGFRAVLGHRDFSRLWSGQLVSNIGTAISSLALMFYAYHLTGSAMAMAILAIVQTIPVVIFAGFVGVYVDQWNR</sequence>
<dbReference type="AlphaFoldDB" id="X0YNC7"/>
<organism evidence="7">
    <name type="scientific">marine sediment metagenome</name>
    <dbReference type="NCBI Taxonomy" id="412755"/>
    <lineage>
        <taxon>unclassified sequences</taxon>
        <taxon>metagenomes</taxon>
        <taxon>ecological metagenomes</taxon>
    </lineage>
</organism>
<keyword evidence="3 6" id="KW-0812">Transmembrane</keyword>
<evidence type="ECO:0000256" key="2">
    <source>
        <dbReference type="ARBA" id="ARBA00022475"/>
    </source>
</evidence>
<gene>
    <name evidence="7" type="ORF">S01H4_19626</name>
</gene>
<proteinExistence type="predicted"/>
<evidence type="ECO:0008006" key="8">
    <source>
        <dbReference type="Google" id="ProtNLM"/>
    </source>
</evidence>